<gene>
    <name evidence="2" type="ORF">GO986_01110</name>
</gene>
<dbReference type="RefSeq" id="WP_157457370.1">
    <property type="nucleotide sequence ID" value="NZ_WQLB01000001.1"/>
</dbReference>
<evidence type="ECO:0000256" key="1">
    <source>
        <dbReference type="SAM" id="SignalP"/>
    </source>
</evidence>
<comment type="caution">
    <text evidence="2">The sequence shown here is derived from an EMBL/GenBank/DDBJ whole genome shotgun (WGS) entry which is preliminary data.</text>
</comment>
<feature type="chain" id="PRO_5028987383" evidence="1">
    <location>
        <begin position="25"/>
        <end position="262"/>
    </location>
</feature>
<evidence type="ECO:0000313" key="3">
    <source>
        <dbReference type="Proteomes" id="UP000483286"/>
    </source>
</evidence>
<dbReference type="Proteomes" id="UP000483286">
    <property type="component" value="Unassembled WGS sequence"/>
</dbReference>
<keyword evidence="3" id="KW-1185">Reference proteome</keyword>
<keyword evidence="1" id="KW-0732">Signal</keyword>
<name>A0A7C9M3W6_9DEIO</name>
<protein>
    <submittedName>
        <fullName evidence="2">Uncharacterized protein</fullName>
    </submittedName>
</protein>
<feature type="signal peptide" evidence="1">
    <location>
        <begin position="1"/>
        <end position="24"/>
    </location>
</feature>
<dbReference type="AlphaFoldDB" id="A0A7C9M3W6"/>
<evidence type="ECO:0000313" key="2">
    <source>
        <dbReference type="EMBL" id="MVN85365.1"/>
    </source>
</evidence>
<sequence>MRFLVLSATLTLSALLCAPAAAQATTPATPAAAPKGVSSAATTKAVSALSVEVSAAVKGRILTCPAALKLSAQAVCLYAQSAPASLRPLVRGKLSTRAQGDWKASGKSSVLLVKDAASGPVSAYVLLSPISDKETLVVVDTAQAQAAAPAAAAKAALPAGVSKGQPYVLGSDLVGVVAVTSLGGGKFRLVAEDGTLTVTAGQRSAQAGGGNVELPLAPATDGKNLIFPVSGLRALGCTVTPAGGSLTVACGSDSVGLKPIVF</sequence>
<accession>A0A7C9M3W6</accession>
<dbReference type="EMBL" id="WQLB01000001">
    <property type="protein sequence ID" value="MVN85365.1"/>
    <property type="molecule type" value="Genomic_DNA"/>
</dbReference>
<proteinExistence type="predicted"/>
<organism evidence="2 3">
    <name type="scientific">Deinococcus arboris</name>
    <dbReference type="NCBI Taxonomy" id="2682977"/>
    <lineage>
        <taxon>Bacteria</taxon>
        <taxon>Thermotogati</taxon>
        <taxon>Deinococcota</taxon>
        <taxon>Deinococci</taxon>
        <taxon>Deinococcales</taxon>
        <taxon>Deinococcaceae</taxon>
        <taxon>Deinococcus</taxon>
    </lineage>
</organism>
<reference evidence="2 3" key="1">
    <citation type="submission" date="2019-12" db="EMBL/GenBank/DDBJ databases">
        <title>Deinococcus sp. HMF7620 Genome sequencing and assembly.</title>
        <authorList>
            <person name="Kang H."/>
            <person name="Kim H."/>
            <person name="Joh K."/>
        </authorList>
    </citation>
    <scope>NUCLEOTIDE SEQUENCE [LARGE SCALE GENOMIC DNA]</scope>
    <source>
        <strain evidence="2 3">HMF7620</strain>
    </source>
</reference>